<gene>
    <name evidence="1" type="ORF">H744_2c0898</name>
</gene>
<keyword evidence="2" id="KW-1185">Reference proteome</keyword>
<dbReference type="Proteomes" id="UP000032303">
    <property type="component" value="Chromosome 2"/>
</dbReference>
<proteinExistence type="predicted"/>
<evidence type="ECO:0000313" key="1">
    <source>
        <dbReference type="EMBL" id="AJR07609.1"/>
    </source>
</evidence>
<dbReference type="AlphaFoldDB" id="A0A0C5WR95"/>
<protein>
    <submittedName>
        <fullName evidence="1">Uncharacterized protein</fullName>
    </submittedName>
</protein>
<organism evidence="1 2">
    <name type="scientific">Photobacterium gaetbulicola Gung47</name>
    <dbReference type="NCBI Taxonomy" id="658445"/>
    <lineage>
        <taxon>Bacteria</taxon>
        <taxon>Pseudomonadati</taxon>
        <taxon>Pseudomonadota</taxon>
        <taxon>Gammaproteobacteria</taxon>
        <taxon>Vibrionales</taxon>
        <taxon>Vibrionaceae</taxon>
        <taxon>Photobacterium</taxon>
    </lineage>
</organism>
<dbReference type="OrthoDB" id="5828134at2"/>
<dbReference type="KEGG" id="pgb:H744_2c0898"/>
<dbReference type="HOGENOM" id="CLU_166220_0_0_6"/>
<reference evidence="1 2" key="1">
    <citation type="submission" date="2013-05" db="EMBL/GenBank/DDBJ databases">
        <title>Complete genome sequence of the lipase-producing bacterium Photobacterium gaetbulicola Gung47.</title>
        <authorList>
            <person name="Kim Y.-O."/>
        </authorList>
    </citation>
    <scope>NUCLEOTIDE SEQUENCE [LARGE SCALE GENOMIC DNA]</scope>
    <source>
        <strain evidence="1 2">Gung47</strain>
    </source>
</reference>
<accession>A0A0C5WR95</accession>
<evidence type="ECO:0000313" key="2">
    <source>
        <dbReference type="Proteomes" id="UP000032303"/>
    </source>
</evidence>
<sequence>MHPPLKVGKDTLLNINSIEYQWIRNLVSEGNPPQQINAAIQRCLGGSPATADIMRQVALRQIPVNQLLRELPKAAIN</sequence>
<name>A0A0C5WR95_9GAMM</name>
<dbReference type="EMBL" id="CP005974">
    <property type="protein sequence ID" value="AJR07609.1"/>
    <property type="molecule type" value="Genomic_DNA"/>
</dbReference>
<dbReference type="PATRIC" id="fig|658445.3.peg.2801"/>